<name>A0A9W6U2Y3_9STRA</name>
<comment type="caution">
    <text evidence="6">The sequence shown here is derived from an EMBL/GenBank/DDBJ whole genome shotgun (WGS) entry which is preliminary data.</text>
</comment>
<dbReference type="Pfam" id="PF16810">
    <property type="entry name" value="RXLR"/>
    <property type="match status" value="1"/>
</dbReference>
<protein>
    <recommendedName>
        <fullName evidence="5">RxLR effector protein</fullName>
    </recommendedName>
</protein>
<keyword evidence="7" id="KW-1185">Reference proteome</keyword>
<comment type="function">
    <text evidence="5">Effector that suppresses plant defense responses during pathogen infection.</text>
</comment>
<dbReference type="EMBL" id="BSXW01000538">
    <property type="protein sequence ID" value="GMF24979.1"/>
    <property type="molecule type" value="Genomic_DNA"/>
</dbReference>
<comment type="domain">
    <text evidence="5">The RxLR-dEER motif acts to carry the protein into the host cell cytoplasm through binding to cell surface phosphatidylinositol-3-phosphate.</text>
</comment>
<sequence>MRAFLALVLVLMALLASANALSVSAIESKTLAEIDTKEGRLLRTDQAIDGPIDPNEEERGITDIAKKFGAWIKDRPSWLLVKAQSGALNQDAVVKLFLQKNINPDKVYMWLKIARVSDDIPERTLWVNFANAWKRKNPTKKLMFDPPVA</sequence>
<reference evidence="6" key="1">
    <citation type="submission" date="2023-04" db="EMBL/GenBank/DDBJ databases">
        <title>Phytophthora lilii NBRC 32176.</title>
        <authorList>
            <person name="Ichikawa N."/>
            <person name="Sato H."/>
            <person name="Tonouchi N."/>
        </authorList>
    </citation>
    <scope>NUCLEOTIDE SEQUENCE</scope>
    <source>
        <strain evidence="6">NBRC 32176</strain>
    </source>
</reference>
<organism evidence="6 7">
    <name type="scientific">Phytophthora lilii</name>
    <dbReference type="NCBI Taxonomy" id="2077276"/>
    <lineage>
        <taxon>Eukaryota</taxon>
        <taxon>Sar</taxon>
        <taxon>Stramenopiles</taxon>
        <taxon>Oomycota</taxon>
        <taxon>Peronosporomycetes</taxon>
        <taxon>Peronosporales</taxon>
        <taxon>Peronosporaceae</taxon>
        <taxon>Phytophthora</taxon>
    </lineage>
</organism>
<accession>A0A9W6U2Y3</accession>
<evidence type="ECO:0000313" key="7">
    <source>
        <dbReference type="Proteomes" id="UP001165083"/>
    </source>
</evidence>
<evidence type="ECO:0000256" key="3">
    <source>
        <dbReference type="ARBA" id="ARBA00022525"/>
    </source>
</evidence>
<keyword evidence="4 5" id="KW-0732">Signal</keyword>
<evidence type="ECO:0000256" key="5">
    <source>
        <dbReference type="RuleBase" id="RU367124"/>
    </source>
</evidence>
<dbReference type="AlphaFoldDB" id="A0A9W6U2Y3"/>
<evidence type="ECO:0000256" key="4">
    <source>
        <dbReference type="ARBA" id="ARBA00022729"/>
    </source>
</evidence>
<comment type="similarity">
    <text evidence="2 5">Belongs to the RxLR effector family.</text>
</comment>
<dbReference type="OrthoDB" id="108362at2759"/>
<feature type="chain" id="PRO_5044971904" description="RxLR effector protein" evidence="5">
    <location>
        <begin position="21"/>
        <end position="149"/>
    </location>
</feature>
<evidence type="ECO:0000313" key="6">
    <source>
        <dbReference type="EMBL" id="GMF24979.1"/>
    </source>
</evidence>
<dbReference type="Proteomes" id="UP001165083">
    <property type="component" value="Unassembled WGS sequence"/>
</dbReference>
<dbReference type="InterPro" id="IPR031825">
    <property type="entry name" value="RXLR"/>
</dbReference>
<gene>
    <name evidence="6" type="ORF">Plil01_001027500</name>
</gene>
<proteinExistence type="inferred from homology"/>
<evidence type="ECO:0000256" key="2">
    <source>
        <dbReference type="ARBA" id="ARBA00010400"/>
    </source>
</evidence>
<keyword evidence="3 5" id="KW-0964">Secreted</keyword>
<comment type="subcellular location">
    <subcellularLocation>
        <location evidence="1 5">Secreted</location>
    </subcellularLocation>
</comment>
<feature type="signal peptide" evidence="5">
    <location>
        <begin position="1"/>
        <end position="20"/>
    </location>
</feature>
<evidence type="ECO:0000256" key="1">
    <source>
        <dbReference type="ARBA" id="ARBA00004613"/>
    </source>
</evidence>